<organism evidence="11 12">
    <name type="scientific">Candidatus Microbacterium phytovorans</name>
    <dbReference type="NCBI Taxonomy" id="3121374"/>
    <lineage>
        <taxon>Bacteria</taxon>
        <taxon>Bacillati</taxon>
        <taxon>Actinomycetota</taxon>
        <taxon>Actinomycetes</taxon>
        <taxon>Micrococcales</taxon>
        <taxon>Microbacteriaceae</taxon>
        <taxon>Microbacterium</taxon>
    </lineage>
</organism>
<feature type="transmembrane region" description="Helical" evidence="9">
    <location>
        <begin position="55"/>
        <end position="74"/>
    </location>
</feature>
<keyword evidence="9" id="KW-0812">Transmembrane</keyword>
<evidence type="ECO:0000313" key="11">
    <source>
        <dbReference type="EMBL" id="WEK12774.1"/>
    </source>
</evidence>
<evidence type="ECO:0000313" key="12">
    <source>
        <dbReference type="Proteomes" id="UP001213972"/>
    </source>
</evidence>
<dbReference type="PANTHER" id="PTHR43711:SF1">
    <property type="entry name" value="HISTIDINE KINASE 1"/>
    <property type="match status" value="1"/>
</dbReference>
<feature type="transmembrane region" description="Helical" evidence="9">
    <location>
        <begin position="182"/>
        <end position="201"/>
    </location>
</feature>
<gene>
    <name evidence="11" type="ORF">P0Y48_09875</name>
</gene>
<feature type="transmembrane region" description="Helical" evidence="9">
    <location>
        <begin position="148"/>
        <end position="170"/>
    </location>
</feature>
<evidence type="ECO:0000256" key="7">
    <source>
        <dbReference type="ARBA" id="ARBA00023012"/>
    </source>
</evidence>
<feature type="transmembrane region" description="Helical" evidence="9">
    <location>
        <begin position="281"/>
        <end position="299"/>
    </location>
</feature>
<dbReference type="SMART" id="SM00388">
    <property type="entry name" value="HisKA"/>
    <property type="match status" value="1"/>
</dbReference>
<evidence type="ECO:0000256" key="6">
    <source>
        <dbReference type="ARBA" id="ARBA00022777"/>
    </source>
</evidence>
<evidence type="ECO:0000256" key="5">
    <source>
        <dbReference type="ARBA" id="ARBA00022679"/>
    </source>
</evidence>
<dbReference type="PANTHER" id="PTHR43711">
    <property type="entry name" value="TWO-COMPONENT HISTIDINE KINASE"/>
    <property type="match status" value="1"/>
</dbReference>
<dbReference type="EMBL" id="CP119321">
    <property type="protein sequence ID" value="WEK12774.1"/>
    <property type="molecule type" value="Genomic_DNA"/>
</dbReference>
<dbReference type="InterPro" id="IPR050736">
    <property type="entry name" value="Sensor_HK_Regulatory"/>
</dbReference>
<keyword evidence="5" id="KW-0808">Transferase</keyword>
<dbReference type="InterPro" id="IPR003661">
    <property type="entry name" value="HisK_dim/P_dom"/>
</dbReference>
<evidence type="ECO:0000256" key="8">
    <source>
        <dbReference type="SAM" id="MobiDB-lite"/>
    </source>
</evidence>
<feature type="transmembrane region" description="Helical" evidence="9">
    <location>
        <begin position="83"/>
        <end position="103"/>
    </location>
</feature>
<dbReference type="Pfam" id="PF00512">
    <property type="entry name" value="HisKA"/>
    <property type="match status" value="1"/>
</dbReference>
<keyword evidence="6 11" id="KW-0418">Kinase</keyword>
<evidence type="ECO:0000256" key="1">
    <source>
        <dbReference type="ARBA" id="ARBA00000085"/>
    </source>
</evidence>
<feature type="transmembrane region" description="Helical" evidence="9">
    <location>
        <begin position="305"/>
        <end position="327"/>
    </location>
</feature>
<evidence type="ECO:0000256" key="4">
    <source>
        <dbReference type="ARBA" id="ARBA00022553"/>
    </source>
</evidence>
<evidence type="ECO:0000256" key="2">
    <source>
        <dbReference type="ARBA" id="ARBA00004236"/>
    </source>
</evidence>
<dbReference type="Proteomes" id="UP001213972">
    <property type="component" value="Chromosome"/>
</dbReference>
<comment type="subcellular location">
    <subcellularLocation>
        <location evidence="2">Cell membrane</location>
    </subcellularLocation>
</comment>
<evidence type="ECO:0000256" key="3">
    <source>
        <dbReference type="ARBA" id="ARBA00012438"/>
    </source>
</evidence>
<reference evidence="11" key="1">
    <citation type="submission" date="2023-03" db="EMBL/GenBank/DDBJ databases">
        <title>Andean soil-derived lignocellulolytic bacterial consortium as a source of novel taxa and putative plastic-active enzymes.</title>
        <authorList>
            <person name="Diaz-Garcia L."/>
            <person name="Chuvochina M."/>
            <person name="Feuerriegel G."/>
            <person name="Bunk B."/>
            <person name="Sproer C."/>
            <person name="Streit W.R."/>
            <person name="Rodriguez L.M."/>
            <person name="Overmann J."/>
            <person name="Jimenez D.J."/>
        </authorList>
    </citation>
    <scope>NUCLEOTIDE SEQUENCE</scope>
    <source>
        <strain evidence="11">MAG 4610</strain>
    </source>
</reference>
<keyword evidence="9" id="KW-0472">Membrane</keyword>
<dbReference type="SUPFAM" id="SSF47384">
    <property type="entry name" value="Homodimeric domain of signal transducing histidine kinase"/>
    <property type="match status" value="1"/>
</dbReference>
<dbReference type="InterPro" id="IPR004358">
    <property type="entry name" value="Sig_transdc_His_kin-like_C"/>
</dbReference>
<dbReference type="FunFam" id="3.30.565.10:FF:000006">
    <property type="entry name" value="Sensor histidine kinase WalK"/>
    <property type="match status" value="1"/>
</dbReference>
<comment type="catalytic activity">
    <reaction evidence="1">
        <text>ATP + protein L-histidine = ADP + protein N-phospho-L-histidine.</text>
        <dbReference type="EC" id="2.7.13.3"/>
    </reaction>
</comment>
<dbReference type="SUPFAM" id="SSF55874">
    <property type="entry name" value="ATPase domain of HSP90 chaperone/DNA topoisomerase II/histidine kinase"/>
    <property type="match status" value="1"/>
</dbReference>
<accession>A0AAJ5VYU0</accession>
<dbReference type="EC" id="2.7.13.3" evidence="3"/>
<dbReference type="InterPro" id="IPR036890">
    <property type="entry name" value="HATPase_C_sf"/>
</dbReference>
<dbReference type="AlphaFoldDB" id="A0AAJ5VYU0"/>
<dbReference type="SMART" id="SM00387">
    <property type="entry name" value="HATPase_c"/>
    <property type="match status" value="1"/>
</dbReference>
<dbReference type="Pfam" id="PF02518">
    <property type="entry name" value="HATPase_c"/>
    <property type="match status" value="1"/>
</dbReference>
<dbReference type="CDD" id="cd00075">
    <property type="entry name" value="HATPase"/>
    <property type="match status" value="1"/>
</dbReference>
<protein>
    <recommendedName>
        <fullName evidence="3">histidine kinase</fullName>
        <ecNumber evidence="3">2.7.13.3</ecNumber>
    </recommendedName>
</protein>
<keyword evidence="9" id="KW-1133">Transmembrane helix</keyword>
<keyword evidence="7" id="KW-0902">Two-component regulatory system</keyword>
<feature type="transmembrane region" description="Helical" evidence="9">
    <location>
        <begin position="118"/>
        <end position="136"/>
    </location>
</feature>
<dbReference type="InterPro" id="IPR003594">
    <property type="entry name" value="HATPase_dom"/>
</dbReference>
<sequence>MHRDVAVRGGAIVRRSHDRLGSAIRALLVLTIVVNVIFFAGLMLPGDPSPEIIDIAIPILAQWAPVGVFWLVAVRTRFARPEVVLAAAGVTCNAAADTFYALAMDSSGELPSPSPADIGYLLYYPLILAALLVLVVRQSQGSLRSALFDGAVASLGAAAVLAVILGPVFTDAASGTSVLGNAIAGLYPLFDLILITAVVAISASPALRTGTRWPFLVAGFLLFTGADIAYALLTRAGAYAAGTPLDALWTMGVACLAIWVEGVMRLPADTRTPAPEARVMPVPALAVLAGLAVLLIATQTPVSPVALILAAATVVLAAVSVMSRHAATSRLLRSRERLVTELQALDKAKSDMIHTMSHEMRTPLTSILGYLDLVLDDDLSAETQARLHVVERHARRLQDLAANMLMLTRLDAGDDHAVSTPVKVERMLRRVEASARHLAQSRQVELRVSADGAHTVSGDEGELELALAHVVDNAVKFTPAHGSVDVDVRTTAGSDGTPHATVTVTDTGMGISPDDLPRVFDRFFRGSHAQEHAVQGSGLGLAIAREIARGHGGDVTISSELGHGTAVRVDLPLQPPPALGSSPRPVPDR</sequence>
<feature type="region of interest" description="Disordered" evidence="8">
    <location>
        <begin position="569"/>
        <end position="589"/>
    </location>
</feature>
<dbReference type="CDD" id="cd00082">
    <property type="entry name" value="HisKA"/>
    <property type="match status" value="1"/>
</dbReference>
<dbReference type="PRINTS" id="PR00344">
    <property type="entry name" value="BCTRLSENSOR"/>
</dbReference>
<feature type="transmembrane region" description="Helical" evidence="9">
    <location>
        <begin position="239"/>
        <end position="260"/>
    </location>
</feature>
<feature type="transmembrane region" description="Helical" evidence="9">
    <location>
        <begin position="23"/>
        <end position="43"/>
    </location>
</feature>
<dbReference type="GO" id="GO:0005886">
    <property type="term" value="C:plasma membrane"/>
    <property type="evidence" value="ECO:0007669"/>
    <property type="project" value="UniProtKB-SubCell"/>
</dbReference>
<name>A0AAJ5VYU0_9MICO</name>
<feature type="domain" description="Histidine kinase" evidence="10">
    <location>
        <begin position="355"/>
        <end position="575"/>
    </location>
</feature>
<evidence type="ECO:0000259" key="10">
    <source>
        <dbReference type="PROSITE" id="PS50109"/>
    </source>
</evidence>
<dbReference type="Gene3D" id="1.10.287.130">
    <property type="match status" value="1"/>
</dbReference>
<dbReference type="GO" id="GO:0000155">
    <property type="term" value="F:phosphorelay sensor kinase activity"/>
    <property type="evidence" value="ECO:0007669"/>
    <property type="project" value="InterPro"/>
</dbReference>
<feature type="transmembrane region" description="Helical" evidence="9">
    <location>
        <begin position="213"/>
        <end position="233"/>
    </location>
</feature>
<keyword evidence="4" id="KW-0597">Phosphoprotein</keyword>
<dbReference type="InterPro" id="IPR036097">
    <property type="entry name" value="HisK_dim/P_sf"/>
</dbReference>
<proteinExistence type="predicted"/>
<dbReference type="PROSITE" id="PS50109">
    <property type="entry name" value="HIS_KIN"/>
    <property type="match status" value="1"/>
</dbReference>
<dbReference type="Gene3D" id="3.30.565.10">
    <property type="entry name" value="Histidine kinase-like ATPase, C-terminal domain"/>
    <property type="match status" value="1"/>
</dbReference>
<evidence type="ECO:0000256" key="9">
    <source>
        <dbReference type="SAM" id="Phobius"/>
    </source>
</evidence>
<dbReference type="InterPro" id="IPR005467">
    <property type="entry name" value="His_kinase_dom"/>
</dbReference>